<keyword evidence="3 4" id="KW-0732">Signal</keyword>
<dbReference type="RefSeq" id="WP_035391657.1">
    <property type="nucleotide sequence ID" value="NZ_JQKF01000053.1"/>
</dbReference>
<keyword evidence="6" id="KW-1185">Reference proteome</keyword>
<dbReference type="GO" id="GO:0015768">
    <property type="term" value="P:maltose transport"/>
    <property type="evidence" value="ECO:0007669"/>
    <property type="project" value="TreeGrafter"/>
</dbReference>
<evidence type="ECO:0000256" key="3">
    <source>
        <dbReference type="ARBA" id="ARBA00022729"/>
    </source>
</evidence>
<dbReference type="GO" id="GO:1901982">
    <property type="term" value="F:maltose binding"/>
    <property type="evidence" value="ECO:0007669"/>
    <property type="project" value="TreeGrafter"/>
</dbReference>
<dbReference type="Pfam" id="PF01547">
    <property type="entry name" value="SBP_bac_1"/>
    <property type="match status" value="1"/>
</dbReference>
<dbReference type="eggNOG" id="COG1653">
    <property type="taxonomic scope" value="Bacteria"/>
</dbReference>
<dbReference type="EMBL" id="JXUW01000037">
    <property type="protein sequence ID" value="KJE75528.1"/>
    <property type="molecule type" value="Genomic_DNA"/>
</dbReference>
<dbReference type="STRING" id="1121877.FEAC_27220"/>
<dbReference type="Proteomes" id="UP000032336">
    <property type="component" value="Unassembled WGS sequence"/>
</dbReference>
<keyword evidence="2" id="KW-0813">Transport</keyword>
<dbReference type="CDD" id="cd14750">
    <property type="entry name" value="PBP2_TMBP"/>
    <property type="match status" value="1"/>
</dbReference>
<evidence type="ECO:0000256" key="4">
    <source>
        <dbReference type="SAM" id="SignalP"/>
    </source>
</evidence>
<evidence type="ECO:0000313" key="6">
    <source>
        <dbReference type="Proteomes" id="UP000032336"/>
    </source>
</evidence>
<name>A0A0D8FQH5_9ACTN</name>
<dbReference type="PANTHER" id="PTHR30061:SF50">
    <property type="entry name" value="MALTOSE_MALTODEXTRIN-BINDING PERIPLASMIC PROTEIN"/>
    <property type="match status" value="1"/>
</dbReference>
<proteinExistence type="inferred from homology"/>
<feature type="signal peptide" evidence="4">
    <location>
        <begin position="1"/>
        <end position="28"/>
    </location>
</feature>
<sequence length="445" mass="47432">MESKKRVRKSNRVRLLAAVVASSSIILAACGSSSTTKSSSTSPSGSATSGTITWWASPIAQVGVRQTLINAFEKAYPKIHVKLVSAPTNTGTNRSQVVAQISGGSSTPDVFMGDVIWPAQFGAHGLAVPLSNYLPSSYWAKFAPGLVSGAKYKGKIYGSPLFEDQGFLYYRKDLLAQAHLPVPKTWEQLKQEALTLVHDHLVKYGFVWQGNSYEGLTCDFMEYFTSAGGKVTNASYTKAYLDSPQAIRTVSFMRSLITSGASPAAVTTMEEPQAMSTFNAGDAAFLRNWDYAWSNSQTPSDSKVVGKVGVAPLPTFSGHSYPGYSTIGGWNLYINPHSKHIATDLTFIKWMSSVQAQTILGKKYSEIPTVQSVRTSIAAEASAPPPEKVAAKTRLIARPAGTPNYPALSTAIYTNINAALNGSTSVKSALAAAESQANTALSGGL</sequence>
<protein>
    <submittedName>
        <fullName evidence="5">Putative ABC transporter-binding protein</fullName>
    </submittedName>
</protein>
<dbReference type="PROSITE" id="PS51257">
    <property type="entry name" value="PROKAR_LIPOPROTEIN"/>
    <property type="match status" value="1"/>
</dbReference>
<dbReference type="GO" id="GO:0042956">
    <property type="term" value="P:maltodextrin transmembrane transport"/>
    <property type="evidence" value="ECO:0007669"/>
    <property type="project" value="TreeGrafter"/>
</dbReference>
<dbReference type="AlphaFoldDB" id="A0A0D8FQH5"/>
<evidence type="ECO:0000256" key="2">
    <source>
        <dbReference type="ARBA" id="ARBA00022448"/>
    </source>
</evidence>
<comment type="similarity">
    <text evidence="1">Belongs to the bacterial solute-binding protein 1 family.</text>
</comment>
<reference evidence="5 6" key="1">
    <citation type="submission" date="2015-01" db="EMBL/GenBank/DDBJ databases">
        <title>Draft genome of the acidophilic iron oxidizer Ferrimicrobium acidiphilum strain T23.</title>
        <authorList>
            <person name="Poehlein A."/>
            <person name="Eisen S."/>
            <person name="Schloemann M."/>
            <person name="Johnson B.D."/>
            <person name="Daniel R."/>
            <person name="Muehling M."/>
        </authorList>
    </citation>
    <scope>NUCLEOTIDE SEQUENCE [LARGE SCALE GENOMIC DNA]</scope>
    <source>
        <strain evidence="5 6">T23</strain>
    </source>
</reference>
<dbReference type="GeneID" id="78373710"/>
<dbReference type="Gene3D" id="3.40.190.10">
    <property type="entry name" value="Periplasmic binding protein-like II"/>
    <property type="match status" value="2"/>
</dbReference>
<dbReference type="InterPro" id="IPR006059">
    <property type="entry name" value="SBP"/>
</dbReference>
<dbReference type="PATRIC" id="fig|1121877.4.peg.3049"/>
<dbReference type="PANTHER" id="PTHR30061">
    <property type="entry name" value="MALTOSE-BINDING PERIPLASMIC PROTEIN"/>
    <property type="match status" value="1"/>
</dbReference>
<dbReference type="OrthoDB" id="3495561at2"/>
<evidence type="ECO:0000313" key="5">
    <source>
        <dbReference type="EMBL" id="KJE75528.1"/>
    </source>
</evidence>
<comment type="caution">
    <text evidence="5">The sequence shown here is derived from an EMBL/GenBank/DDBJ whole genome shotgun (WGS) entry which is preliminary data.</text>
</comment>
<accession>A0A0D8FQH5</accession>
<feature type="chain" id="PRO_5039332417" evidence="4">
    <location>
        <begin position="29"/>
        <end position="445"/>
    </location>
</feature>
<gene>
    <name evidence="5" type="ORF">FEAC_27220</name>
</gene>
<evidence type="ECO:0000256" key="1">
    <source>
        <dbReference type="ARBA" id="ARBA00008520"/>
    </source>
</evidence>
<dbReference type="SUPFAM" id="SSF53850">
    <property type="entry name" value="Periplasmic binding protein-like II"/>
    <property type="match status" value="1"/>
</dbReference>
<organism evidence="5 6">
    <name type="scientific">Ferrimicrobium acidiphilum DSM 19497</name>
    <dbReference type="NCBI Taxonomy" id="1121877"/>
    <lineage>
        <taxon>Bacteria</taxon>
        <taxon>Bacillati</taxon>
        <taxon>Actinomycetota</taxon>
        <taxon>Acidimicrobiia</taxon>
        <taxon>Acidimicrobiales</taxon>
        <taxon>Acidimicrobiaceae</taxon>
        <taxon>Ferrimicrobium</taxon>
    </lineage>
</organism>
<dbReference type="GO" id="GO:0055052">
    <property type="term" value="C:ATP-binding cassette (ABC) transporter complex, substrate-binding subunit-containing"/>
    <property type="evidence" value="ECO:0007669"/>
    <property type="project" value="TreeGrafter"/>
</dbReference>